<evidence type="ECO:0000256" key="4">
    <source>
        <dbReference type="ARBA" id="ARBA00022801"/>
    </source>
</evidence>
<keyword evidence="7" id="KW-0624">Polysaccharide degradation</keyword>
<dbReference type="GO" id="GO:0005576">
    <property type="term" value="C:extracellular region"/>
    <property type="evidence" value="ECO:0007669"/>
    <property type="project" value="UniProtKB-SubCell"/>
</dbReference>
<evidence type="ECO:0000256" key="5">
    <source>
        <dbReference type="ARBA" id="ARBA00023277"/>
    </source>
</evidence>
<gene>
    <name evidence="10" type="ORF">HA039_32035</name>
</gene>
<dbReference type="PANTHER" id="PTHR42061:SF6">
    <property type="entry name" value="ENDO-CHITOSANASE"/>
    <property type="match status" value="1"/>
</dbReference>
<reference evidence="10 11" key="1">
    <citation type="submission" date="2020-03" db="EMBL/GenBank/DDBJ databases">
        <title>A novel species.</title>
        <authorList>
            <person name="Gao J."/>
        </authorList>
    </citation>
    <scope>NUCLEOTIDE SEQUENCE [LARGE SCALE GENOMIC DNA]</scope>
    <source>
        <strain evidence="10 11">QMT-12</strain>
    </source>
</reference>
<keyword evidence="5" id="KW-0119">Carbohydrate metabolism</keyword>
<dbReference type="PANTHER" id="PTHR42061">
    <property type="entry name" value="ENDO-CHITOSANASE"/>
    <property type="match status" value="1"/>
</dbReference>
<dbReference type="GO" id="GO:0016977">
    <property type="term" value="F:chitosanase activity"/>
    <property type="evidence" value="ECO:0007669"/>
    <property type="project" value="InterPro"/>
</dbReference>
<evidence type="ECO:0000256" key="3">
    <source>
        <dbReference type="ARBA" id="ARBA00022729"/>
    </source>
</evidence>
<evidence type="ECO:0000256" key="8">
    <source>
        <dbReference type="SAM" id="MobiDB-lite"/>
    </source>
</evidence>
<name>A0A6G9H761_9ACTN</name>
<organism evidence="10 11">
    <name type="scientific">Streptomyces liangshanensis</name>
    <dbReference type="NCBI Taxonomy" id="2717324"/>
    <lineage>
        <taxon>Bacteria</taxon>
        <taxon>Bacillati</taxon>
        <taxon>Actinomycetota</taxon>
        <taxon>Actinomycetes</taxon>
        <taxon>Kitasatosporales</taxon>
        <taxon>Streptomycetaceae</taxon>
        <taxon>Streptomyces</taxon>
    </lineage>
</organism>
<keyword evidence="4" id="KW-0378">Hydrolase</keyword>
<protein>
    <submittedName>
        <fullName evidence="10">Uncharacterized protein</fullName>
    </submittedName>
</protein>
<feature type="region of interest" description="Disordered" evidence="8">
    <location>
        <begin position="36"/>
        <end position="56"/>
    </location>
</feature>
<feature type="chain" id="PRO_5026238186" evidence="9">
    <location>
        <begin position="30"/>
        <end position="253"/>
    </location>
</feature>
<evidence type="ECO:0000256" key="9">
    <source>
        <dbReference type="SAM" id="SignalP"/>
    </source>
</evidence>
<evidence type="ECO:0000256" key="2">
    <source>
        <dbReference type="ARBA" id="ARBA00022525"/>
    </source>
</evidence>
<evidence type="ECO:0000313" key="10">
    <source>
        <dbReference type="EMBL" id="QIQ06330.1"/>
    </source>
</evidence>
<evidence type="ECO:0000256" key="6">
    <source>
        <dbReference type="ARBA" id="ARBA00023295"/>
    </source>
</evidence>
<dbReference type="Proteomes" id="UP000501179">
    <property type="component" value="Chromosome"/>
</dbReference>
<dbReference type="RefSeq" id="WP_167035319.1">
    <property type="nucleotide sequence ID" value="NZ_CP050177.1"/>
</dbReference>
<evidence type="ECO:0000313" key="11">
    <source>
        <dbReference type="Proteomes" id="UP000501179"/>
    </source>
</evidence>
<keyword evidence="2" id="KW-0964">Secreted</keyword>
<dbReference type="KEGG" id="slia:HA039_32035"/>
<keyword evidence="6" id="KW-0326">Glycosidase</keyword>
<dbReference type="GO" id="GO:0000272">
    <property type="term" value="P:polysaccharide catabolic process"/>
    <property type="evidence" value="ECO:0007669"/>
    <property type="project" value="UniProtKB-KW"/>
</dbReference>
<evidence type="ECO:0000256" key="1">
    <source>
        <dbReference type="ARBA" id="ARBA00004613"/>
    </source>
</evidence>
<evidence type="ECO:0000256" key="7">
    <source>
        <dbReference type="ARBA" id="ARBA00023326"/>
    </source>
</evidence>
<accession>A0A6G9H761</accession>
<dbReference type="EMBL" id="CP050177">
    <property type="protein sequence ID" value="QIQ06330.1"/>
    <property type="molecule type" value="Genomic_DNA"/>
</dbReference>
<keyword evidence="3 9" id="KW-0732">Signal</keyword>
<dbReference type="AlphaFoldDB" id="A0A6G9H761"/>
<feature type="signal peptide" evidence="9">
    <location>
        <begin position="1"/>
        <end position="29"/>
    </location>
</feature>
<dbReference type="Pfam" id="PF07335">
    <property type="entry name" value="Glyco_hydro_75"/>
    <property type="match status" value="1"/>
</dbReference>
<proteinExistence type="predicted"/>
<sequence>MACRTRVLGAVGTALLAAALPATVLPAEAVSLGPAAGPPAGAGGPGGERREPDQEGSVAAADLLAATAACAPVSKGKYRTDEGAAETVPVCDATGAVFWKADMDIDCDGQVTAHCNTTTDPWFQNQTAFSQSDGKPLNSEKLPFVVVPAPSERWTYTASGIRGGGVVAVVHGGRVQYAVVGDTGPVGIIGEASYAAAGGLGIPPHPQRGGVPSGVTYILFKNSRVSPIENHDEAVRLGDVLAKKFVRENGHAR</sequence>
<keyword evidence="11" id="KW-1185">Reference proteome</keyword>
<dbReference type="InterPro" id="IPR009939">
    <property type="entry name" value="Chitosanase_fungal"/>
</dbReference>
<comment type="subcellular location">
    <subcellularLocation>
        <location evidence="1">Secreted</location>
    </subcellularLocation>
</comment>